<accession>A0A9J6ZEU7</accession>
<dbReference type="PANTHER" id="PTHR43394">
    <property type="entry name" value="ATP-DEPENDENT PERMEASE MDL1, MITOCHONDRIAL"/>
    <property type="match status" value="1"/>
</dbReference>
<dbReference type="Proteomes" id="UP001056756">
    <property type="component" value="Chromosome"/>
</dbReference>
<dbReference type="InterPro" id="IPR003593">
    <property type="entry name" value="AAA+_ATPase"/>
</dbReference>
<comment type="subcellular location">
    <subcellularLocation>
        <location evidence="1">Cell membrane</location>
        <topology evidence="1">Multi-pass membrane protein</topology>
    </subcellularLocation>
</comment>
<protein>
    <submittedName>
        <fullName evidence="12">ABC transporter ATP-binding protein/permease</fullName>
    </submittedName>
</protein>
<dbReference type="Gene3D" id="3.40.50.300">
    <property type="entry name" value="P-loop containing nucleotide triphosphate hydrolases"/>
    <property type="match status" value="1"/>
</dbReference>
<dbReference type="PROSITE" id="PS50893">
    <property type="entry name" value="ABC_TRANSPORTER_2"/>
    <property type="match status" value="1"/>
</dbReference>
<dbReference type="Gene3D" id="1.20.1560.10">
    <property type="entry name" value="ABC transporter type 1, transmembrane domain"/>
    <property type="match status" value="1"/>
</dbReference>
<feature type="transmembrane region" description="Helical" evidence="9">
    <location>
        <begin position="232"/>
        <end position="249"/>
    </location>
</feature>
<dbReference type="InterPro" id="IPR027417">
    <property type="entry name" value="P-loop_NTPase"/>
</dbReference>
<evidence type="ECO:0000256" key="7">
    <source>
        <dbReference type="ARBA" id="ARBA00022989"/>
    </source>
</evidence>
<dbReference type="GO" id="GO:0016887">
    <property type="term" value="F:ATP hydrolysis activity"/>
    <property type="evidence" value="ECO:0007669"/>
    <property type="project" value="InterPro"/>
</dbReference>
<dbReference type="GO" id="GO:0015421">
    <property type="term" value="F:ABC-type oligopeptide transporter activity"/>
    <property type="evidence" value="ECO:0007669"/>
    <property type="project" value="TreeGrafter"/>
</dbReference>
<evidence type="ECO:0000256" key="3">
    <source>
        <dbReference type="ARBA" id="ARBA00022475"/>
    </source>
</evidence>
<dbReference type="KEGG" id="plig:NAG76_00065"/>
<keyword evidence="4 9" id="KW-0812">Transmembrane</keyword>
<dbReference type="InterPro" id="IPR039421">
    <property type="entry name" value="Type_1_exporter"/>
</dbReference>
<sequence>MSEYQFSSVNKWKMKLVYWKKQFMIPFQYESPSSLLAREEESNSSVKDTKLKGLGLGGAPGRAPMKVKRPDKMPATLRRIWGYLATYRVGLISVLIMIVLATGFSLLGPYLVGYTIDNYIVGNQEGILGILLLMAGVYGLHALVNWLQNIWMITISQQTVYRMRHDLFRQFHRLPIPFFTKRQQGDLMSRATNDIDNISSSMNSSFIQICSSTLMLVGIIVVMLLLSPILTLLTFCVIPLMFFGMRWISGRTSRLFRVQQRNLGALNGFVEETLSGQKIIKSFSQENVVISQFQERNEKIRLSGYWAQAISGFIPKLMNGLNSLSFALIVGVGALLTLWTDAITVGVIIIFAEYARQFTRPLNDLANQWNTLLSAIAGAERVFQILDEPKENTDEQSASSVEAIDGKVEFDKVCFEYEEGRSTISNISFTVQPGETVAFVGPTGAGKTTLISLLSRFYEPSSGSILIDGRPISSIKRESLRSNMAFVLQDPYLFEGTIMENIRYGRLDATSDQVIEAAKLANAHSFIMRLKDGYSTTLKLGGAGISQGQKQLIAIARALIANPSILVLDEATSSIDTVTEIKIQEALERLMNGRTSFVIAHRLNTIRQADKIIVLQDGQLQQQGSHEQLLREDGLYRKLVQGQIVLDAK</sequence>
<dbReference type="InterPro" id="IPR011527">
    <property type="entry name" value="ABC1_TM_dom"/>
</dbReference>
<dbReference type="PROSITE" id="PS00211">
    <property type="entry name" value="ABC_TRANSPORTER_1"/>
    <property type="match status" value="1"/>
</dbReference>
<proteinExistence type="predicted"/>
<keyword evidence="5" id="KW-0547">Nucleotide-binding</keyword>
<dbReference type="CDD" id="cd03254">
    <property type="entry name" value="ABCC_Glucan_exporter_like"/>
    <property type="match status" value="1"/>
</dbReference>
<dbReference type="GO" id="GO:0005886">
    <property type="term" value="C:plasma membrane"/>
    <property type="evidence" value="ECO:0007669"/>
    <property type="project" value="UniProtKB-SubCell"/>
</dbReference>
<reference evidence="12" key="1">
    <citation type="submission" date="2022-05" db="EMBL/GenBank/DDBJ databases">
        <title>Novel bacterial taxa in a minimal lignocellulolytic consortium and its capacity to transform plastics disclosed by genome-resolved metagenomics.</title>
        <authorList>
            <person name="Rodriguez C.A.D."/>
            <person name="Diaz-Garcia L."/>
            <person name="Herrera K."/>
            <person name="Tarazona N.A."/>
            <person name="Sproer C."/>
            <person name="Overmann J."/>
            <person name="Jimenez D.J."/>
        </authorList>
    </citation>
    <scope>NUCLEOTIDE SEQUENCE</scope>
    <source>
        <strain evidence="12">MAG5</strain>
    </source>
</reference>
<evidence type="ECO:0000313" key="12">
    <source>
        <dbReference type="EMBL" id="URN94690.1"/>
    </source>
</evidence>
<dbReference type="AlphaFoldDB" id="A0A9J6ZEU7"/>
<evidence type="ECO:0000259" key="10">
    <source>
        <dbReference type="PROSITE" id="PS50893"/>
    </source>
</evidence>
<organism evidence="12 13">
    <name type="scientific">Candidatus Pristimantibacillus lignocellulolyticus</name>
    <dbReference type="NCBI Taxonomy" id="2994561"/>
    <lineage>
        <taxon>Bacteria</taxon>
        <taxon>Bacillati</taxon>
        <taxon>Bacillota</taxon>
        <taxon>Bacilli</taxon>
        <taxon>Bacillales</taxon>
        <taxon>Paenibacillaceae</taxon>
        <taxon>Candidatus Pristimantibacillus</taxon>
    </lineage>
</organism>
<dbReference type="FunFam" id="3.40.50.300:FF:000287">
    <property type="entry name" value="Multidrug ABC transporter ATP-binding protein"/>
    <property type="match status" value="1"/>
</dbReference>
<evidence type="ECO:0000256" key="8">
    <source>
        <dbReference type="ARBA" id="ARBA00023136"/>
    </source>
</evidence>
<dbReference type="FunFam" id="1.20.1560.10:FF:000011">
    <property type="entry name" value="Multidrug ABC transporter ATP-binding protein"/>
    <property type="match status" value="1"/>
</dbReference>
<evidence type="ECO:0000256" key="4">
    <source>
        <dbReference type="ARBA" id="ARBA00022692"/>
    </source>
</evidence>
<dbReference type="Pfam" id="PF00664">
    <property type="entry name" value="ABC_membrane"/>
    <property type="match status" value="1"/>
</dbReference>
<keyword evidence="2" id="KW-0813">Transport</keyword>
<dbReference type="InterPro" id="IPR017871">
    <property type="entry name" value="ABC_transporter-like_CS"/>
</dbReference>
<dbReference type="SUPFAM" id="SSF52540">
    <property type="entry name" value="P-loop containing nucleoside triphosphate hydrolases"/>
    <property type="match status" value="1"/>
</dbReference>
<dbReference type="CDD" id="cd18547">
    <property type="entry name" value="ABC_6TM_Tm288_like"/>
    <property type="match status" value="1"/>
</dbReference>
<evidence type="ECO:0000256" key="5">
    <source>
        <dbReference type="ARBA" id="ARBA00022741"/>
    </source>
</evidence>
<dbReference type="PROSITE" id="PS50929">
    <property type="entry name" value="ABC_TM1F"/>
    <property type="match status" value="1"/>
</dbReference>
<feature type="transmembrane region" description="Helical" evidence="9">
    <location>
        <begin position="206"/>
        <end position="226"/>
    </location>
</feature>
<keyword evidence="7 9" id="KW-1133">Transmembrane helix</keyword>
<evidence type="ECO:0000256" key="1">
    <source>
        <dbReference type="ARBA" id="ARBA00004651"/>
    </source>
</evidence>
<keyword evidence="8 9" id="KW-0472">Membrane</keyword>
<evidence type="ECO:0000313" key="13">
    <source>
        <dbReference type="Proteomes" id="UP001056756"/>
    </source>
</evidence>
<dbReference type="InterPro" id="IPR003439">
    <property type="entry name" value="ABC_transporter-like_ATP-bd"/>
</dbReference>
<feature type="domain" description="ABC transporter" evidence="10">
    <location>
        <begin position="408"/>
        <end position="642"/>
    </location>
</feature>
<evidence type="ECO:0000256" key="6">
    <source>
        <dbReference type="ARBA" id="ARBA00022840"/>
    </source>
</evidence>
<dbReference type="Pfam" id="PF00005">
    <property type="entry name" value="ABC_tran"/>
    <property type="match status" value="1"/>
</dbReference>
<feature type="domain" description="ABC transmembrane type-1" evidence="11">
    <location>
        <begin position="94"/>
        <end position="374"/>
    </location>
</feature>
<evidence type="ECO:0000256" key="9">
    <source>
        <dbReference type="SAM" id="Phobius"/>
    </source>
</evidence>
<feature type="transmembrane region" description="Helical" evidence="9">
    <location>
        <begin position="326"/>
        <end position="352"/>
    </location>
</feature>
<dbReference type="PANTHER" id="PTHR43394:SF1">
    <property type="entry name" value="ATP-BINDING CASSETTE SUB-FAMILY B MEMBER 10, MITOCHONDRIAL"/>
    <property type="match status" value="1"/>
</dbReference>
<dbReference type="SMART" id="SM00382">
    <property type="entry name" value="AAA"/>
    <property type="match status" value="1"/>
</dbReference>
<keyword evidence="3" id="KW-1003">Cell membrane</keyword>
<name>A0A9J6ZEU7_9BACL</name>
<feature type="transmembrane region" description="Helical" evidence="9">
    <location>
        <begin position="127"/>
        <end position="147"/>
    </location>
</feature>
<keyword evidence="6 12" id="KW-0067">ATP-binding</keyword>
<dbReference type="InterPro" id="IPR036640">
    <property type="entry name" value="ABC1_TM_sf"/>
</dbReference>
<gene>
    <name evidence="12" type="ORF">NAG76_00065</name>
</gene>
<dbReference type="SUPFAM" id="SSF90123">
    <property type="entry name" value="ABC transporter transmembrane region"/>
    <property type="match status" value="1"/>
</dbReference>
<dbReference type="EMBL" id="CP097899">
    <property type="protein sequence ID" value="URN94690.1"/>
    <property type="molecule type" value="Genomic_DNA"/>
</dbReference>
<dbReference type="GO" id="GO:0005524">
    <property type="term" value="F:ATP binding"/>
    <property type="evidence" value="ECO:0007669"/>
    <property type="project" value="UniProtKB-KW"/>
</dbReference>
<feature type="transmembrane region" description="Helical" evidence="9">
    <location>
        <begin position="80"/>
        <end position="107"/>
    </location>
</feature>
<evidence type="ECO:0000256" key="2">
    <source>
        <dbReference type="ARBA" id="ARBA00022448"/>
    </source>
</evidence>
<evidence type="ECO:0000259" key="11">
    <source>
        <dbReference type="PROSITE" id="PS50929"/>
    </source>
</evidence>